<feature type="compositionally biased region" description="Polar residues" evidence="1">
    <location>
        <begin position="1"/>
        <end position="16"/>
    </location>
</feature>
<reference evidence="2 3" key="1">
    <citation type="submission" date="2018-11" db="EMBL/GenBank/DDBJ databases">
        <title>Bradyrhizobium sp. nov., isolated from effective nodules of peanut in China.</title>
        <authorList>
            <person name="Li Y."/>
        </authorList>
    </citation>
    <scope>NUCLEOTIDE SEQUENCE [LARGE SCALE GENOMIC DNA]</scope>
    <source>
        <strain evidence="2 3">CCBAU 51770</strain>
    </source>
</reference>
<evidence type="ECO:0000256" key="1">
    <source>
        <dbReference type="SAM" id="MobiDB-lite"/>
    </source>
</evidence>
<organism evidence="2 3">
    <name type="scientific">Bradyrhizobium zhanjiangense</name>
    <dbReference type="NCBI Taxonomy" id="1325107"/>
    <lineage>
        <taxon>Bacteria</taxon>
        <taxon>Pseudomonadati</taxon>
        <taxon>Pseudomonadota</taxon>
        <taxon>Alphaproteobacteria</taxon>
        <taxon>Hyphomicrobiales</taxon>
        <taxon>Nitrobacteraceae</taxon>
        <taxon>Bradyrhizobium</taxon>
    </lineage>
</organism>
<evidence type="ECO:0000313" key="2">
    <source>
        <dbReference type="EMBL" id="RXH01514.1"/>
    </source>
</evidence>
<sequence>MILATSSLRAQRSNPESFRGGSLDCFVARAPRNDEDRAAATYHNGLPRRSRPQTGPMSARVHIAPP</sequence>
<evidence type="ECO:0000313" key="3">
    <source>
        <dbReference type="Proteomes" id="UP000290174"/>
    </source>
</evidence>
<feature type="region of interest" description="Disordered" evidence="1">
    <location>
        <begin position="1"/>
        <end position="22"/>
    </location>
</feature>
<proteinExistence type="predicted"/>
<gene>
    <name evidence="2" type="ORF">EAS61_07370</name>
</gene>
<feature type="region of interest" description="Disordered" evidence="1">
    <location>
        <begin position="38"/>
        <end position="66"/>
    </location>
</feature>
<dbReference type="Proteomes" id="UP000290174">
    <property type="component" value="Unassembled WGS sequence"/>
</dbReference>
<protein>
    <submittedName>
        <fullName evidence="2">Uncharacterized protein</fullName>
    </submittedName>
</protein>
<comment type="caution">
    <text evidence="2">The sequence shown here is derived from an EMBL/GenBank/DDBJ whole genome shotgun (WGS) entry which is preliminary data.</text>
</comment>
<dbReference type="EMBL" id="RKMK01000004">
    <property type="protein sequence ID" value="RXH01514.1"/>
    <property type="molecule type" value="Genomic_DNA"/>
</dbReference>
<accession>A0A4Q0QVI6</accession>
<dbReference type="AlphaFoldDB" id="A0A4Q0QVI6"/>
<name>A0A4Q0QVI6_9BRAD</name>